<evidence type="ECO:0000313" key="1">
    <source>
        <dbReference type="EMBL" id="KAG1907556.1"/>
    </source>
</evidence>
<dbReference type="EMBL" id="JABBWK010000002">
    <property type="protein sequence ID" value="KAG1907556.1"/>
    <property type="molecule type" value="Genomic_DNA"/>
</dbReference>
<evidence type="ECO:0000313" key="2">
    <source>
        <dbReference type="Proteomes" id="UP001195769"/>
    </source>
</evidence>
<organism evidence="1 2">
    <name type="scientific">Suillus fuscotomentosus</name>
    <dbReference type="NCBI Taxonomy" id="1912939"/>
    <lineage>
        <taxon>Eukaryota</taxon>
        <taxon>Fungi</taxon>
        <taxon>Dikarya</taxon>
        <taxon>Basidiomycota</taxon>
        <taxon>Agaricomycotina</taxon>
        <taxon>Agaricomycetes</taxon>
        <taxon>Agaricomycetidae</taxon>
        <taxon>Boletales</taxon>
        <taxon>Suillineae</taxon>
        <taxon>Suillaceae</taxon>
        <taxon>Suillus</taxon>
    </lineage>
</organism>
<name>A0AAD4HT42_9AGAM</name>
<sequence>CLWQIEVTQAVLQHDHDNISISMTSSGKMLTFGMPLLFHPQEIQIVVTPLNIFSTQNVAALDKLCIKGLALHAENSL</sequence>
<dbReference type="AlphaFoldDB" id="A0AAD4HT42"/>
<reference evidence="1" key="1">
    <citation type="journal article" date="2020" name="New Phytol.">
        <title>Comparative genomics reveals dynamic genome evolution in host specialist ectomycorrhizal fungi.</title>
        <authorList>
            <person name="Lofgren L.A."/>
            <person name="Nguyen N.H."/>
            <person name="Vilgalys R."/>
            <person name="Ruytinx J."/>
            <person name="Liao H.L."/>
            <person name="Branco S."/>
            <person name="Kuo A."/>
            <person name="LaButti K."/>
            <person name="Lipzen A."/>
            <person name="Andreopoulos W."/>
            <person name="Pangilinan J."/>
            <person name="Riley R."/>
            <person name="Hundley H."/>
            <person name="Na H."/>
            <person name="Barry K."/>
            <person name="Grigoriev I.V."/>
            <person name="Stajich J.E."/>
            <person name="Kennedy P.G."/>
        </authorList>
    </citation>
    <scope>NUCLEOTIDE SEQUENCE</scope>
    <source>
        <strain evidence="1">FC203</strain>
    </source>
</reference>
<dbReference type="Gene3D" id="3.40.50.300">
    <property type="entry name" value="P-loop containing nucleotide triphosphate hydrolases"/>
    <property type="match status" value="1"/>
</dbReference>
<dbReference type="Proteomes" id="UP001195769">
    <property type="component" value="Unassembled WGS sequence"/>
</dbReference>
<dbReference type="RefSeq" id="XP_041233131.1">
    <property type="nucleotide sequence ID" value="XM_041374205.1"/>
</dbReference>
<feature type="non-terminal residue" evidence="1">
    <location>
        <position position="1"/>
    </location>
</feature>
<dbReference type="InterPro" id="IPR027417">
    <property type="entry name" value="P-loop_NTPase"/>
</dbReference>
<accession>A0AAD4HT42</accession>
<comment type="caution">
    <text evidence="1">The sequence shown here is derived from an EMBL/GenBank/DDBJ whole genome shotgun (WGS) entry which is preliminary data.</text>
</comment>
<gene>
    <name evidence="1" type="ORF">F5891DRAFT_938968</name>
</gene>
<protein>
    <submittedName>
        <fullName evidence="1">Uncharacterized protein</fullName>
    </submittedName>
</protein>
<keyword evidence="2" id="KW-1185">Reference proteome</keyword>
<proteinExistence type="predicted"/>
<dbReference type="GeneID" id="64668503"/>